<dbReference type="PROSITE" id="PS00725">
    <property type="entry name" value="GERMIN"/>
    <property type="match status" value="1"/>
</dbReference>
<dbReference type="CDD" id="cd02226">
    <property type="entry name" value="cupin_YdbB-like"/>
    <property type="match status" value="1"/>
</dbReference>
<organism evidence="2 3">
    <name type="scientific">Tengunoibacter tsumagoiensis</name>
    <dbReference type="NCBI Taxonomy" id="2014871"/>
    <lineage>
        <taxon>Bacteria</taxon>
        <taxon>Bacillati</taxon>
        <taxon>Chloroflexota</taxon>
        <taxon>Ktedonobacteria</taxon>
        <taxon>Ktedonobacterales</taxon>
        <taxon>Dictyobacteraceae</taxon>
        <taxon>Tengunoibacter</taxon>
    </lineage>
</organism>
<dbReference type="PANTHER" id="PTHR36114:SF1">
    <property type="entry name" value="16.7 KDA PROTEIN IN WHIE LOCUS"/>
    <property type="match status" value="1"/>
</dbReference>
<protein>
    <recommendedName>
        <fullName evidence="1">Cupin type-2 domain-containing protein</fullName>
    </recommendedName>
</protein>
<dbReference type="OrthoDB" id="9794183at2"/>
<dbReference type="GO" id="GO:0030145">
    <property type="term" value="F:manganese ion binding"/>
    <property type="evidence" value="ECO:0007669"/>
    <property type="project" value="InterPro"/>
</dbReference>
<keyword evidence="3" id="KW-1185">Reference proteome</keyword>
<evidence type="ECO:0000313" key="3">
    <source>
        <dbReference type="Proteomes" id="UP000287352"/>
    </source>
</evidence>
<dbReference type="InterPro" id="IPR011051">
    <property type="entry name" value="RmlC_Cupin_sf"/>
</dbReference>
<name>A0A402A5U5_9CHLR</name>
<dbReference type="InterPro" id="IPR019780">
    <property type="entry name" value="Germin_Mn-BS"/>
</dbReference>
<dbReference type="EMBL" id="BIFR01000002">
    <property type="protein sequence ID" value="GCE14449.1"/>
    <property type="molecule type" value="Genomic_DNA"/>
</dbReference>
<dbReference type="InterPro" id="IPR052044">
    <property type="entry name" value="PKS_Associated_Protein"/>
</dbReference>
<dbReference type="Gene3D" id="2.60.120.10">
    <property type="entry name" value="Jelly Rolls"/>
    <property type="match status" value="1"/>
</dbReference>
<dbReference type="InterPro" id="IPR013096">
    <property type="entry name" value="Cupin_2"/>
</dbReference>
<comment type="caution">
    <text evidence="2">The sequence shown here is derived from an EMBL/GenBank/DDBJ whole genome shotgun (WGS) entry which is preliminary data.</text>
</comment>
<sequence length="116" mass="13235">MDSFPPAHLLNLSTLAQSCTETYQNFVVNKVNASCLRMAVWSGDYPWHRHPNSDELFMVVEGELMIDFHDRETVTLHPLDVFTIPAGVIHRTRAAVRTVNLCFEEIAAETEFVDEK</sequence>
<dbReference type="InterPro" id="IPR014710">
    <property type="entry name" value="RmlC-like_jellyroll"/>
</dbReference>
<evidence type="ECO:0000259" key="1">
    <source>
        <dbReference type="Pfam" id="PF07883"/>
    </source>
</evidence>
<dbReference type="AlphaFoldDB" id="A0A402A5U5"/>
<dbReference type="PANTHER" id="PTHR36114">
    <property type="entry name" value="16.7 KDA PROTEIN IN WHIE LOCUS"/>
    <property type="match status" value="1"/>
</dbReference>
<accession>A0A402A5U5</accession>
<proteinExistence type="predicted"/>
<dbReference type="Pfam" id="PF07883">
    <property type="entry name" value="Cupin_2"/>
    <property type="match status" value="1"/>
</dbReference>
<feature type="domain" description="Cupin type-2" evidence="1">
    <location>
        <begin position="44"/>
        <end position="94"/>
    </location>
</feature>
<dbReference type="SUPFAM" id="SSF51182">
    <property type="entry name" value="RmlC-like cupins"/>
    <property type="match status" value="1"/>
</dbReference>
<gene>
    <name evidence="2" type="ORF">KTT_43080</name>
</gene>
<evidence type="ECO:0000313" key="2">
    <source>
        <dbReference type="EMBL" id="GCE14449.1"/>
    </source>
</evidence>
<dbReference type="RefSeq" id="WP_126582025.1">
    <property type="nucleotide sequence ID" value="NZ_BIFR01000002.1"/>
</dbReference>
<reference evidence="3" key="1">
    <citation type="submission" date="2018-12" db="EMBL/GenBank/DDBJ databases">
        <title>Tengunoibacter tsumagoiensis gen. nov., sp. nov., Dictyobacter kobayashii sp. nov., D. alpinus sp. nov., and D. joshuensis sp. nov. and description of Dictyobacteraceae fam. nov. within the order Ktedonobacterales isolated from Tengu-no-mugimeshi.</title>
        <authorList>
            <person name="Wang C.M."/>
            <person name="Zheng Y."/>
            <person name="Sakai Y."/>
            <person name="Toyoda A."/>
            <person name="Minakuchi Y."/>
            <person name="Abe K."/>
            <person name="Yokota A."/>
            <person name="Yabe S."/>
        </authorList>
    </citation>
    <scope>NUCLEOTIDE SEQUENCE [LARGE SCALE GENOMIC DNA]</scope>
    <source>
        <strain evidence="3">Uno3</strain>
    </source>
</reference>
<dbReference type="Proteomes" id="UP000287352">
    <property type="component" value="Unassembled WGS sequence"/>
</dbReference>